<reference evidence="9" key="2">
    <citation type="submission" date="2012-08" db="EMBL/GenBank/DDBJ databases">
        <title>Genome sequence of Kazachstania naganishii.</title>
        <authorList>
            <person name="Gordon J.L."/>
            <person name="Armisen D."/>
            <person name="Proux-Wera E."/>
            <person name="OhEigeartaigh S.S."/>
            <person name="Byrne K.P."/>
            <person name="Wolfe K.H."/>
        </authorList>
    </citation>
    <scope>NUCLEOTIDE SEQUENCE [LARGE SCALE GENOMIC DNA]</scope>
    <source>
        <strain evidence="9">ATCC MYA-139 / BCRC 22969 / CBS 8797 / CCRC 22969 / KCTC 17520 / NBRC 10181 / NCYC 3082</strain>
    </source>
</reference>
<dbReference type="InterPro" id="IPR002312">
    <property type="entry name" value="Asp/Asn-tRNA-synth_IIb"/>
</dbReference>
<dbReference type="InterPro" id="IPR004364">
    <property type="entry name" value="Aa-tRNA-synt_II"/>
</dbReference>
<evidence type="ECO:0000313" key="9">
    <source>
        <dbReference type="Proteomes" id="UP000006310"/>
    </source>
</evidence>
<name>J7S387_HUIN7</name>
<dbReference type="HOGENOM" id="CLU_014330_4_1_1"/>
<dbReference type="PANTHER" id="PTHR22594:SF5">
    <property type="entry name" value="ASPARTATE--TRNA LIGASE, MITOCHONDRIAL"/>
    <property type="match status" value="1"/>
</dbReference>
<dbReference type="InterPro" id="IPR004115">
    <property type="entry name" value="GAD-like_sf"/>
</dbReference>
<dbReference type="GO" id="GO:0070146">
    <property type="term" value="P:mitochondrial aspartyl-tRNA aminoacylation"/>
    <property type="evidence" value="ECO:0007669"/>
    <property type="project" value="EnsemblFungi"/>
</dbReference>
<dbReference type="RefSeq" id="XP_022462107.1">
    <property type="nucleotide sequence ID" value="XM_022611216.1"/>
</dbReference>
<dbReference type="GO" id="GO:0004815">
    <property type="term" value="F:aspartate-tRNA ligase activity"/>
    <property type="evidence" value="ECO:0007669"/>
    <property type="project" value="EnsemblFungi"/>
</dbReference>
<evidence type="ECO:0000256" key="1">
    <source>
        <dbReference type="ARBA" id="ARBA00006303"/>
    </source>
</evidence>
<dbReference type="NCBIfam" id="TIGR00459">
    <property type="entry name" value="aspS_bact"/>
    <property type="match status" value="1"/>
</dbReference>
<feature type="domain" description="Aminoacyl-transfer RNA synthetases class-II family profile" evidence="7">
    <location>
        <begin position="178"/>
        <end position="604"/>
    </location>
</feature>
<keyword evidence="6" id="KW-0030">Aminoacyl-tRNA synthetase</keyword>
<evidence type="ECO:0000256" key="3">
    <source>
        <dbReference type="ARBA" id="ARBA00022741"/>
    </source>
</evidence>
<evidence type="ECO:0000313" key="8">
    <source>
        <dbReference type="EMBL" id="CCK67861.1"/>
    </source>
</evidence>
<dbReference type="InterPro" id="IPR045864">
    <property type="entry name" value="aa-tRNA-synth_II/BPL/LPL"/>
</dbReference>
<keyword evidence="9" id="KW-1185">Reference proteome</keyword>
<keyword evidence="5" id="KW-0648">Protein biosynthesis</keyword>
<keyword evidence="4" id="KW-0067">ATP-binding</keyword>
<reference evidence="8 9" key="1">
    <citation type="journal article" date="2011" name="Proc. Natl. Acad. Sci. U.S.A.">
        <title>Evolutionary erosion of yeast sex chromosomes by mating-type switching accidents.</title>
        <authorList>
            <person name="Gordon J.L."/>
            <person name="Armisen D."/>
            <person name="Proux-Wera E."/>
            <person name="Oheigeartaigh S.S."/>
            <person name="Byrne K.P."/>
            <person name="Wolfe K.H."/>
        </authorList>
    </citation>
    <scope>NUCLEOTIDE SEQUENCE [LARGE SCALE GENOMIC DNA]</scope>
    <source>
        <strain evidence="9">ATCC MYA-139 / BCRC 22969 / CBS 8797 / CCRC 22969 / KCTC 17520 / NBRC 10181 / NCYC 3082</strain>
    </source>
</reference>
<evidence type="ECO:0000256" key="4">
    <source>
        <dbReference type="ARBA" id="ARBA00022840"/>
    </source>
</evidence>
<dbReference type="Gene3D" id="3.30.1360.30">
    <property type="entry name" value="GAD-like domain"/>
    <property type="match status" value="1"/>
</dbReference>
<accession>J7S387</accession>
<dbReference type="GO" id="GO:0005524">
    <property type="term" value="F:ATP binding"/>
    <property type="evidence" value="ECO:0007669"/>
    <property type="project" value="UniProtKB-KW"/>
</dbReference>
<gene>
    <name evidence="8" type="primary">KNAG0A01720</name>
    <name evidence="8" type="ordered locus">KNAG_0A01720</name>
</gene>
<dbReference type="KEGG" id="kng:KNAG_0A01720"/>
<dbReference type="OMA" id="DWPLLEW"/>
<protein>
    <recommendedName>
        <fullName evidence="7">Aminoacyl-transfer RNA synthetases class-II family profile domain-containing protein</fullName>
    </recommendedName>
</protein>
<organism evidence="8 9">
    <name type="scientific">Huiozyma naganishii (strain ATCC MYA-139 / BCRC 22969 / CBS 8797 / KCTC 17520 / NBRC 10181 / NCYC 3082 / Yp74L-3)</name>
    <name type="common">Yeast</name>
    <name type="synonym">Kazachstania naganishii</name>
    <dbReference type="NCBI Taxonomy" id="1071383"/>
    <lineage>
        <taxon>Eukaryota</taxon>
        <taxon>Fungi</taxon>
        <taxon>Dikarya</taxon>
        <taxon>Ascomycota</taxon>
        <taxon>Saccharomycotina</taxon>
        <taxon>Saccharomycetes</taxon>
        <taxon>Saccharomycetales</taxon>
        <taxon>Saccharomycetaceae</taxon>
        <taxon>Huiozyma</taxon>
    </lineage>
</organism>
<dbReference type="PRINTS" id="PR01042">
    <property type="entry name" value="TRNASYNTHASP"/>
</dbReference>
<evidence type="ECO:0000256" key="5">
    <source>
        <dbReference type="ARBA" id="ARBA00022917"/>
    </source>
</evidence>
<dbReference type="STRING" id="1071383.J7S387"/>
<dbReference type="HAMAP" id="MF_00044">
    <property type="entry name" value="Asp_tRNA_synth_type1"/>
    <property type="match status" value="1"/>
</dbReference>
<evidence type="ECO:0000256" key="6">
    <source>
        <dbReference type="ARBA" id="ARBA00023146"/>
    </source>
</evidence>
<dbReference type="OrthoDB" id="439710at2759"/>
<evidence type="ECO:0000259" key="7">
    <source>
        <dbReference type="PROSITE" id="PS50862"/>
    </source>
</evidence>
<dbReference type="Gene3D" id="3.30.930.10">
    <property type="entry name" value="Bira Bifunctional Protein, Domain 2"/>
    <property type="match status" value="1"/>
</dbReference>
<dbReference type="PROSITE" id="PS50862">
    <property type="entry name" value="AA_TRNA_LIGASE_II"/>
    <property type="match status" value="1"/>
</dbReference>
<sequence>MIPTRCVWGSVRHVGGPPAKAATAARFQFQATQLTVKQLLRFKWVDTVAINGCSTSGPSGSVRALCLGRLRDVAGDTIQLVDSQDAQLVDCSLESAVQATGSLERKVGGGDAGGYEIRLQRLQVLNAANGTPAQLQGNKALGAFPPEYRCLQLRLRENQQLLRSRYEVALQIRSVLDGAHFTEVETPLLFKPTPEGAREFLVPTRQRSRFFALTQSPQQYKQLLMASGVHRYFQFARCFRDEDLRRDRQPEFTQVDLEMAFATGSDVMRTVEDVVVPVWSAHAVQGPLLTLAEGPTLVEARGLLKRLSYRHVMTKYGIDKPDLRAPAFQITSLEDNHVRATENERFPVFEVLVVRGGSAPSGEWWTKLVHPDLYNSRTPLAVPIDTDEARDHWFERFSPMASFEDTSLINEQLNLQRGDVVFGSTREPDHMLFENPTPLGRLRQLILATPWGQSNLFETQADVGAWVVDFPLFSPVETTTTTGTKRKYPNYEADKYISTHHPFTMVQLDTYQNLETSPLECLGQHYDLVINGVELGGGSTRIHDTALQDYIFKNVLDIHNSHELFGHLLDALAMGAPPHAGFAIGFDRMCAMLLGRDSIRDVLPFPKSVNGSDLVVKSPAVVPESVLKSYHIQYLKE</sequence>
<evidence type="ECO:0000256" key="2">
    <source>
        <dbReference type="ARBA" id="ARBA00022598"/>
    </source>
</evidence>
<dbReference type="Pfam" id="PF00152">
    <property type="entry name" value="tRNA-synt_2"/>
    <property type="match status" value="1"/>
</dbReference>
<proteinExistence type="inferred from homology"/>
<dbReference type="AlphaFoldDB" id="J7S387"/>
<keyword evidence="3" id="KW-0547">Nucleotide-binding</keyword>
<dbReference type="InterPro" id="IPR004524">
    <property type="entry name" value="Asp-tRNA-ligase_1"/>
</dbReference>
<keyword evidence="2" id="KW-0436">Ligase</keyword>
<dbReference type="SUPFAM" id="SSF55681">
    <property type="entry name" value="Class II aaRS and biotin synthetases"/>
    <property type="match status" value="1"/>
</dbReference>
<dbReference type="InterPro" id="IPR006195">
    <property type="entry name" value="aa-tRNA-synth_II"/>
</dbReference>
<dbReference type="eggNOG" id="KOG2411">
    <property type="taxonomic scope" value="Eukaryota"/>
</dbReference>
<comment type="similarity">
    <text evidence="1">Belongs to the class-II aminoacyl-tRNA synthetase family. Type 1 subfamily.</text>
</comment>
<dbReference type="Proteomes" id="UP000006310">
    <property type="component" value="Chromosome 1"/>
</dbReference>
<dbReference type="PANTHER" id="PTHR22594">
    <property type="entry name" value="ASPARTYL/LYSYL-TRNA SYNTHETASE"/>
    <property type="match status" value="1"/>
</dbReference>
<dbReference type="GO" id="GO:0005739">
    <property type="term" value="C:mitochondrion"/>
    <property type="evidence" value="ECO:0007669"/>
    <property type="project" value="EnsemblFungi"/>
</dbReference>
<dbReference type="GeneID" id="34523496"/>
<dbReference type="EMBL" id="HE978314">
    <property type="protein sequence ID" value="CCK67861.1"/>
    <property type="molecule type" value="Genomic_DNA"/>
</dbReference>